<gene>
    <name evidence="1" type="ORF">GTW58_07470</name>
</gene>
<dbReference type="EMBL" id="JAAVUN010000012">
    <property type="protein sequence ID" value="NKE09777.1"/>
    <property type="molecule type" value="Genomic_DNA"/>
</dbReference>
<dbReference type="RefSeq" id="WP_119932787.1">
    <property type="nucleotide sequence ID" value="NZ_JAAVUN010000012.1"/>
</dbReference>
<evidence type="ECO:0000313" key="1">
    <source>
        <dbReference type="EMBL" id="NKE09777.1"/>
    </source>
</evidence>
<organism evidence="1 2">
    <name type="scientific">Kocuria subflava</name>
    <dbReference type="NCBI Taxonomy" id="1736139"/>
    <lineage>
        <taxon>Bacteria</taxon>
        <taxon>Bacillati</taxon>
        <taxon>Actinomycetota</taxon>
        <taxon>Actinomycetes</taxon>
        <taxon>Micrococcales</taxon>
        <taxon>Micrococcaceae</taxon>
        <taxon>Kocuria</taxon>
    </lineage>
</organism>
<sequence>MPIPHPFPRGFVVHRGGHDLPLPPEWVRMDLGASGWTFTHDPLEPAHLAADDDGRWVLVHGLCLYAGEDPRTMLPGERLLEAWAESEHRFLETLDVLGGRHVVLAGENEDVWLYQDALGMRSVYFSEGADLAASHLHLLNSLVEHQPRSDEEGAQNTAAAWSRTPLLGVDAMLPNHRLLLGRWAVERFFPREANAFTGLSVQERVELVRTMWGRQMSDLVQQDVRLVMSLTGGADSRTNLALCWQHRQQMEMFTYTTKTSGKSKFLKSYARDKAIVDRLLDLVPGAKHKYFYLEDRNAALNPELQEVVRSNTTVNHGAWLLPHYIREFDSPNYVHLRGFGYEVGRAYWSVTEDNNTVESLRRLFLQRMERVKSPEPEDQRVAYFDQGLGRWEYDGDLHDYHKRDLYYWEMRMGRWGSEVMNETDVAFQTCVGFNVRRMLELSLSFPVADRKSGFFFAELINAAHPVLNFLGKNDVRNLYEIMRDERRNAARATAARERARVALDDDLVISRMGASAALLPTSGQQVEIPQEWFLPAVTCGRRFAPLERDGDLRFTVTSTYGHVSAKDYWRMQVWVNGRLQLSWDGGGAKRPVHVSATGLRAGDVVEVAAMALTDQTLSPSWSKASRAQIEDVQFDPQPAAGPVAVGADHPGVTRPHFGSTPRMSPYDVSSLTLEDFPVDRPARVDIDLGDTVVPLLVVRRHGSDQVLTLFNGAVDLDRSHGAPVFQRSSWWEEFPCSQIYVADPGSVGEHALSLSWGQVSETLSAIPGAMWALRGLAGILGATEPADRLYFGSSAGGFWAWSCAVLDHGARAVVNNAQIDWTRWMAAAVNELRSARFQNQLPADLRTAYPTRTNVLKAWEAQGFPTEVTYWVNVSSGHDRVVDLPQVEAFAMSHPELTRNLSIRRYEDESSGHNPMGRSNTVAAICESLNR</sequence>
<reference evidence="1 2" key="1">
    <citation type="submission" date="2020-02" db="EMBL/GenBank/DDBJ databases">
        <authorList>
            <person name="Sun Q."/>
        </authorList>
    </citation>
    <scope>NUCLEOTIDE SEQUENCE [LARGE SCALE GENOMIC DNA]</scope>
    <source>
        <strain evidence="1 2">YIM 13062</strain>
    </source>
</reference>
<evidence type="ECO:0008006" key="3">
    <source>
        <dbReference type="Google" id="ProtNLM"/>
    </source>
</evidence>
<proteinExistence type="predicted"/>
<dbReference type="Proteomes" id="UP000521379">
    <property type="component" value="Unassembled WGS sequence"/>
</dbReference>
<protein>
    <recommendedName>
        <fullName evidence="3">Asparagine synthetase domain-containing protein</fullName>
    </recommendedName>
</protein>
<dbReference type="AlphaFoldDB" id="A0A846TX27"/>
<name>A0A846TX27_9MICC</name>
<comment type="caution">
    <text evidence="1">The sequence shown here is derived from an EMBL/GenBank/DDBJ whole genome shotgun (WGS) entry which is preliminary data.</text>
</comment>
<accession>A0A846TX27</accession>
<keyword evidence="2" id="KW-1185">Reference proteome</keyword>
<evidence type="ECO:0000313" key="2">
    <source>
        <dbReference type="Proteomes" id="UP000521379"/>
    </source>
</evidence>